<dbReference type="InterPro" id="IPR000923">
    <property type="entry name" value="BlueCu_1"/>
</dbReference>
<keyword evidence="3 7" id="KW-0479">Metal-binding</keyword>
<dbReference type="PRINTS" id="PR00155">
    <property type="entry name" value="AMICYANIN"/>
</dbReference>
<dbReference type="EMBL" id="JBHSJG010000001">
    <property type="protein sequence ID" value="MFC4986217.1"/>
    <property type="molecule type" value="Genomic_DNA"/>
</dbReference>
<comment type="subcellular location">
    <subcellularLocation>
        <location evidence="1">Periplasm</location>
    </subcellularLocation>
</comment>
<dbReference type="InterPro" id="IPR028871">
    <property type="entry name" value="BlueCu_1_BS"/>
</dbReference>
<evidence type="ECO:0000256" key="6">
    <source>
        <dbReference type="ARBA" id="ARBA00023008"/>
    </source>
</evidence>
<keyword evidence="8" id="KW-0812">Transmembrane</keyword>
<evidence type="ECO:0000256" key="1">
    <source>
        <dbReference type="ARBA" id="ARBA00004418"/>
    </source>
</evidence>
<dbReference type="GO" id="GO:0046872">
    <property type="term" value="F:metal ion binding"/>
    <property type="evidence" value="ECO:0007669"/>
    <property type="project" value="UniProtKB-KW"/>
</dbReference>
<reference evidence="10 11" key="1">
    <citation type="journal article" date="2019" name="Int. J. Syst. Evol. Microbiol.">
        <title>The Global Catalogue of Microorganisms (GCM) 10K type strain sequencing project: providing services to taxonomists for standard genome sequencing and annotation.</title>
        <authorList>
            <consortium name="The Broad Institute Genomics Platform"/>
            <consortium name="The Broad Institute Genome Sequencing Center for Infectious Disease"/>
            <person name="Wu L."/>
            <person name="Ma J."/>
        </authorList>
    </citation>
    <scope>NUCLEOTIDE SEQUENCE [LARGE SCALE GENOMIC DNA]</scope>
    <source>
        <strain evidence="10 11">CGMCC 1.15824</strain>
    </source>
</reference>
<name>A0ABD5Q919_9EURY</name>
<keyword evidence="4" id="KW-0574">Periplasm</keyword>
<accession>A0ABD5Q919</accession>
<comment type="caution">
    <text evidence="10">The sequence shown here is derived from an EMBL/GenBank/DDBJ whole genome shotgun (WGS) entry which is preliminary data.</text>
</comment>
<dbReference type="Pfam" id="PF00127">
    <property type="entry name" value="Copper-bind"/>
    <property type="match status" value="2"/>
</dbReference>
<comment type="cofactor">
    <cofactor evidence="7">
        <name>Cu cation</name>
        <dbReference type="ChEBI" id="CHEBI:23378"/>
    </cofactor>
    <text evidence="7">Binds 1 copper ion per subunit.</text>
</comment>
<keyword evidence="8" id="KW-1133">Transmembrane helix</keyword>
<keyword evidence="11" id="KW-1185">Reference proteome</keyword>
<dbReference type="PANTHER" id="PTHR36507">
    <property type="entry name" value="BLL1555 PROTEIN"/>
    <property type="match status" value="1"/>
</dbReference>
<feature type="binding site" evidence="7">
    <location>
        <position position="142"/>
    </location>
    <ligand>
        <name>Cu cation</name>
        <dbReference type="ChEBI" id="CHEBI:23378"/>
    </ligand>
</feature>
<feature type="domain" description="Blue (type 1) copper" evidence="9">
    <location>
        <begin position="212"/>
        <end position="290"/>
    </location>
</feature>
<keyword evidence="2" id="KW-0813">Transport</keyword>
<evidence type="ECO:0000256" key="5">
    <source>
        <dbReference type="ARBA" id="ARBA00022982"/>
    </source>
</evidence>
<dbReference type="GO" id="GO:0042597">
    <property type="term" value="C:periplasmic space"/>
    <property type="evidence" value="ECO:0007669"/>
    <property type="project" value="UniProtKB-SubCell"/>
</dbReference>
<feature type="binding site" evidence="7">
    <location>
        <position position="104"/>
    </location>
    <ligand>
        <name>Cu cation</name>
        <dbReference type="ChEBI" id="CHEBI:23378"/>
    </ligand>
</feature>
<dbReference type="Proteomes" id="UP001595925">
    <property type="component" value="Unassembled WGS sequence"/>
</dbReference>
<feature type="transmembrane region" description="Helical" evidence="8">
    <location>
        <begin position="305"/>
        <end position="325"/>
    </location>
</feature>
<dbReference type="Gene3D" id="2.60.40.420">
    <property type="entry name" value="Cupredoxins - blue copper proteins"/>
    <property type="match status" value="2"/>
</dbReference>
<dbReference type="NCBIfam" id="TIGR03102">
    <property type="entry name" value="halo_cynanin"/>
    <property type="match status" value="2"/>
</dbReference>
<keyword evidence="8" id="KW-0472">Membrane</keyword>
<dbReference type="InterPro" id="IPR052721">
    <property type="entry name" value="ET_Amicyanin"/>
</dbReference>
<dbReference type="InterPro" id="IPR002386">
    <property type="entry name" value="Amicyanin/Pseudoazurin"/>
</dbReference>
<dbReference type="PROSITE" id="PS51318">
    <property type="entry name" value="TAT"/>
    <property type="match status" value="1"/>
</dbReference>
<dbReference type="InterPro" id="IPR008972">
    <property type="entry name" value="Cupredoxin"/>
</dbReference>
<evidence type="ECO:0000256" key="7">
    <source>
        <dbReference type="PIRSR" id="PIRSR602386-1"/>
    </source>
</evidence>
<evidence type="ECO:0000256" key="8">
    <source>
        <dbReference type="SAM" id="Phobius"/>
    </source>
</evidence>
<dbReference type="InterPro" id="IPR006311">
    <property type="entry name" value="TAT_signal"/>
</dbReference>
<proteinExistence type="predicted"/>
<dbReference type="InterPro" id="IPR017533">
    <property type="entry name" value="Halocyanin"/>
</dbReference>
<gene>
    <name evidence="10" type="ORF">ACFPFO_00185</name>
</gene>
<dbReference type="PANTHER" id="PTHR36507:SF1">
    <property type="entry name" value="BLL1555 PROTEIN"/>
    <property type="match status" value="1"/>
</dbReference>
<evidence type="ECO:0000259" key="9">
    <source>
        <dbReference type="Pfam" id="PF00127"/>
    </source>
</evidence>
<feature type="binding site" evidence="7">
    <location>
        <position position="139"/>
    </location>
    <ligand>
        <name>Cu cation</name>
        <dbReference type="ChEBI" id="CHEBI:23378"/>
    </ligand>
</feature>
<dbReference type="AlphaFoldDB" id="A0ABD5Q919"/>
<organism evidence="10 11">
    <name type="scientific">Saliphagus infecundisoli</name>
    <dbReference type="NCBI Taxonomy" id="1849069"/>
    <lineage>
        <taxon>Archaea</taxon>
        <taxon>Methanobacteriati</taxon>
        <taxon>Methanobacteriota</taxon>
        <taxon>Stenosarchaea group</taxon>
        <taxon>Halobacteria</taxon>
        <taxon>Halobacteriales</taxon>
        <taxon>Natrialbaceae</taxon>
        <taxon>Saliphagus</taxon>
    </lineage>
</organism>
<evidence type="ECO:0000256" key="3">
    <source>
        <dbReference type="ARBA" id="ARBA00022723"/>
    </source>
</evidence>
<keyword evidence="5" id="KW-0249">Electron transport</keyword>
<dbReference type="PROSITE" id="PS00196">
    <property type="entry name" value="COPPER_BLUE"/>
    <property type="match status" value="1"/>
</dbReference>
<evidence type="ECO:0000256" key="2">
    <source>
        <dbReference type="ARBA" id="ARBA00022448"/>
    </source>
</evidence>
<protein>
    <submittedName>
        <fullName evidence="10">Halocyanin domain-containing protein</fullName>
    </submittedName>
</protein>
<dbReference type="CDD" id="cd04220">
    <property type="entry name" value="Halocyanin"/>
    <property type="match status" value="1"/>
</dbReference>
<feature type="domain" description="Blue (type 1) copper" evidence="9">
    <location>
        <begin position="69"/>
        <end position="153"/>
    </location>
</feature>
<sequence>MSTIDTCPNVNRRQFLQTATVLAVGTTAIGAAQPVTAQQDTDLTSWFGDVSNYDGIVDERSKANVTVDVGAEGNGGGFAFGPPAVRVDPGTTVTWEWTGEGGSHDVVAENGAYESEMIATAGETFEFSFEDEGVSTYACTPHKAMGMKGAVIVGDAEMNVASPESLSQSPQASEFADQEPDYGDWFDDVDNFEGTLDLRGQDEVRIEVGANGNGRGFALSPPAVHIDPGTHVIWEWVGDDGPHGFMANNGEYASPSQSTGEWGLAFDGVGISKYACEPHEDRGMKGAIVVGDVFEGAYELTTDHLTLLSGVGLTGALLSMFALAVRSKTQNHRNDSKRT</sequence>
<evidence type="ECO:0000313" key="10">
    <source>
        <dbReference type="EMBL" id="MFC4986217.1"/>
    </source>
</evidence>
<evidence type="ECO:0000313" key="11">
    <source>
        <dbReference type="Proteomes" id="UP001595925"/>
    </source>
</evidence>
<dbReference type="SUPFAM" id="SSF49503">
    <property type="entry name" value="Cupredoxins"/>
    <property type="match status" value="2"/>
</dbReference>
<dbReference type="RefSeq" id="WP_224829381.1">
    <property type="nucleotide sequence ID" value="NZ_JAIVEF010000028.1"/>
</dbReference>
<evidence type="ECO:0000256" key="4">
    <source>
        <dbReference type="ARBA" id="ARBA00022764"/>
    </source>
</evidence>
<feature type="binding site" evidence="7">
    <location>
        <position position="147"/>
    </location>
    <ligand>
        <name>Cu cation</name>
        <dbReference type="ChEBI" id="CHEBI:23378"/>
    </ligand>
</feature>
<keyword evidence="6 7" id="KW-0186">Copper</keyword>